<keyword evidence="2" id="KW-1185">Reference proteome</keyword>
<accession>A0AAE1DU70</accession>
<name>A0AAE1DU70_9GAST</name>
<gene>
    <name evidence="1" type="ORF">RRG08_002456</name>
</gene>
<dbReference type="AlphaFoldDB" id="A0AAE1DU70"/>
<organism evidence="1 2">
    <name type="scientific">Elysia crispata</name>
    <name type="common">lettuce slug</name>
    <dbReference type="NCBI Taxonomy" id="231223"/>
    <lineage>
        <taxon>Eukaryota</taxon>
        <taxon>Metazoa</taxon>
        <taxon>Spiralia</taxon>
        <taxon>Lophotrochozoa</taxon>
        <taxon>Mollusca</taxon>
        <taxon>Gastropoda</taxon>
        <taxon>Heterobranchia</taxon>
        <taxon>Euthyneura</taxon>
        <taxon>Panpulmonata</taxon>
        <taxon>Sacoglossa</taxon>
        <taxon>Placobranchoidea</taxon>
        <taxon>Plakobranchidae</taxon>
        <taxon>Elysia</taxon>
    </lineage>
</organism>
<proteinExistence type="predicted"/>
<comment type="caution">
    <text evidence="1">The sequence shown here is derived from an EMBL/GenBank/DDBJ whole genome shotgun (WGS) entry which is preliminary data.</text>
</comment>
<dbReference type="Proteomes" id="UP001283361">
    <property type="component" value="Unassembled WGS sequence"/>
</dbReference>
<sequence length="127" mass="14336">MKCRAAPYGESFACDETNRTSLNQIEHQNLQDTRGLLSALNPVCFSSLFKPRTARQVREDRNTNVAGGVHSFGCVYFGTVNKEIILRLHAIGTFLEDVMHVDAKEVRGHTWRLNPRDPDLKSYSVTV</sequence>
<evidence type="ECO:0000313" key="2">
    <source>
        <dbReference type="Proteomes" id="UP001283361"/>
    </source>
</evidence>
<evidence type="ECO:0000313" key="1">
    <source>
        <dbReference type="EMBL" id="KAK3782822.1"/>
    </source>
</evidence>
<reference evidence="1" key="1">
    <citation type="journal article" date="2023" name="G3 (Bethesda)">
        <title>A reference genome for the long-term kleptoplast-retaining sea slug Elysia crispata morphotype clarki.</title>
        <authorList>
            <person name="Eastman K.E."/>
            <person name="Pendleton A.L."/>
            <person name="Shaikh M.A."/>
            <person name="Suttiyut T."/>
            <person name="Ogas R."/>
            <person name="Tomko P."/>
            <person name="Gavelis G."/>
            <person name="Widhalm J.R."/>
            <person name="Wisecaver J.H."/>
        </authorList>
    </citation>
    <scope>NUCLEOTIDE SEQUENCE</scope>
    <source>
        <strain evidence="1">ECLA1</strain>
    </source>
</reference>
<protein>
    <submittedName>
        <fullName evidence="1">Uncharacterized protein</fullName>
    </submittedName>
</protein>
<dbReference type="EMBL" id="JAWDGP010002483">
    <property type="protein sequence ID" value="KAK3782822.1"/>
    <property type="molecule type" value="Genomic_DNA"/>
</dbReference>